<name>A0A0K9PAB4_ZOSMR</name>
<evidence type="ECO:0000256" key="1">
    <source>
        <dbReference type="SAM" id="MobiDB-lite"/>
    </source>
</evidence>
<protein>
    <submittedName>
        <fullName evidence="2">Uncharacterized protein</fullName>
    </submittedName>
</protein>
<proteinExistence type="predicted"/>
<keyword evidence="3" id="KW-1185">Reference proteome</keyword>
<reference evidence="3" key="1">
    <citation type="journal article" date="2016" name="Nature">
        <title>The genome of the seagrass Zostera marina reveals angiosperm adaptation to the sea.</title>
        <authorList>
            <person name="Olsen J.L."/>
            <person name="Rouze P."/>
            <person name="Verhelst B."/>
            <person name="Lin Y.-C."/>
            <person name="Bayer T."/>
            <person name="Collen J."/>
            <person name="Dattolo E."/>
            <person name="De Paoli E."/>
            <person name="Dittami S."/>
            <person name="Maumus F."/>
            <person name="Michel G."/>
            <person name="Kersting A."/>
            <person name="Lauritano C."/>
            <person name="Lohaus R."/>
            <person name="Toepel M."/>
            <person name="Tonon T."/>
            <person name="Vanneste K."/>
            <person name="Amirebrahimi M."/>
            <person name="Brakel J."/>
            <person name="Bostroem C."/>
            <person name="Chovatia M."/>
            <person name="Grimwood J."/>
            <person name="Jenkins J.W."/>
            <person name="Jueterbock A."/>
            <person name="Mraz A."/>
            <person name="Stam W.T."/>
            <person name="Tice H."/>
            <person name="Bornberg-Bauer E."/>
            <person name="Green P.J."/>
            <person name="Pearson G.A."/>
            <person name="Procaccini G."/>
            <person name="Duarte C.M."/>
            <person name="Schmutz J."/>
            <person name="Reusch T.B.H."/>
            <person name="Van de Peer Y."/>
        </authorList>
    </citation>
    <scope>NUCLEOTIDE SEQUENCE [LARGE SCALE GENOMIC DNA]</scope>
    <source>
        <strain evidence="3">cv. Finnish</strain>
    </source>
</reference>
<gene>
    <name evidence="2" type="ORF">ZOSMA_2G00440</name>
</gene>
<dbReference type="AlphaFoldDB" id="A0A0K9PAB4"/>
<feature type="region of interest" description="Disordered" evidence="1">
    <location>
        <begin position="95"/>
        <end position="127"/>
    </location>
</feature>
<dbReference type="Proteomes" id="UP000036987">
    <property type="component" value="Unassembled WGS sequence"/>
</dbReference>
<feature type="compositionally biased region" description="Acidic residues" evidence="1">
    <location>
        <begin position="95"/>
        <end position="106"/>
    </location>
</feature>
<accession>A0A0K9PAB4</accession>
<dbReference type="EMBL" id="LFYR01000981">
    <property type="protein sequence ID" value="KMZ66033.1"/>
    <property type="molecule type" value="Genomic_DNA"/>
</dbReference>
<feature type="compositionally biased region" description="Low complexity" evidence="1">
    <location>
        <begin position="117"/>
        <end position="127"/>
    </location>
</feature>
<evidence type="ECO:0000313" key="3">
    <source>
        <dbReference type="Proteomes" id="UP000036987"/>
    </source>
</evidence>
<sequence>MKGIRLGSLLLGRISTVRSGSSSGSAVVLVVELVRGGTSSAVAGTPVSDELSLLQREDIDATGRSSADLVFVGFDLEESEQLAVVLGVAVVVEEEQEDLEEEEEGDRLDFREPPPTGTLRRTPPLVQ</sequence>
<comment type="caution">
    <text evidence="2">The sequence shown here is derived from an EMBL/GenBank/DDBJ whole genome shotgun (WGS) entry which is preliminary data.</text>
</comment>
<organism evidence="2 3">
    <name type="scientific">Zostera marina</name>
    <name type="common">Eelgrass</name>
    <dbReference type="NCBI Taxonomy" id="29655"/>
    <lineage>
        <taxon>Eukaryota</taxon>
        <taxon>Viridiplantae</taxon>
        <taxon>Streptophyta</taxon>
        <taxon>Embryophyta</taxon>
        <taxon>Tracheophyta</taxon>
        <taxon>Spermatophyta</taxon>
        <taxon>Magnoliopsida</taxon>
        <taxon>Liliopsida</taxon>
        <taxon>Zosteraceae</taxon>
        <taxon>Zostera</taxon>
    </lineage>
</organism>
<evidence type="ECO:0000313" key="2">
    <source>
        <dbReference type="EMBL" id="KMZ66033.1"/>
    </source>
</evidence>